<dbReference type="OrthoDB" id="5326346at2759"/>
<accession>A0A1L9T269</accession>
<dbReference type="SUPFAM" id="SSF54695">
    <property type="entry name" value="POZ domain"/>
    <property type="match status" value="1"/>
</dbReference>
<evidence type="ECO:0000256" key="1">
    <source>
        <dbReference type="SAM" id="MobiDB-lite"/>
    </source>
</evidence>
<gene>
    <name evidence="3" type="ORF">ASPSYDRAFT_531938</name>
</gene>
<evidence type="ECO:0000313" key="3">
    <source>
        <dbReference type="EMBL" id="OJJ53509.1"/>
    </source>
</evidence>
<evidence type="ECO:0000313" key="4">
    <source>
        <dbReference type="Proteomes" id="UP000184356"/>
    </source>
</evidence>
<dbReference type="Gene3D" id="3.30.710.10">
    <property type="entry name" value="Potassium Channel Kv1.1, Chain A"/>
    <property type="match status" value="1"/>
</dbReference>
<dbReference type="VEuPathDB" id="FungiDB:ASPSYDRAFT_531938"/>
<keyword evidence="4" id="KW-1185">Reference proteome</keyword>
<protein>
    <recommendedName>
        <fullName evidence="2">BTB domain-containing protein</fullName>
    </recommendedName>
</protein>
<proteinExistence type="predicted"/>
<feature type="domain" description="BTB" evidence="2">
    <location>
        <begin position="65"/>
        <end position="156"/>
    </location>
</feature>
<dbReference type="GeneID" id="63764716"/>
<organism evidence="3 4">
    <name type="scientific">Aspergillus sydowii CBS 593.65</name>
    <dbReference type="NCBI Taxonomy" id="1036612"/>
    <lineage>
        <taxon>Eukaryota</taxon>
        <taxon>Fungi</taxon>
        <taxon>Dikarya</taxon>
        <taxon>Ascomycota</taxon>
        <taxon>Pezizomycotina</taxon>
        <taxon>Eurotiomycetes</taxon>
        <taxon>Eurotiomycetidae</taxon>
        <taxon>Eurotiales</taxon>
        <taxon>Aspergillaceae</taxon>
        <taxon>Aspergillus</taxon>
        <taxon>Aspergillus subgen. Nidulantes</taxon>
    </lineage>
</organism>
<dbReference type="CDD" id="cd18186">
    <property type="entry name" value="BTB_POZ_ZBTB_KLHL-like"/>
    <property type="match status" value="1"/>
</dbReference>
<dbReference type="AlphaFoldDB" id="A0A1L9T269"/>
<dbReference type="Proteomes" id="UP000184356">
    <property type="component" value="Unassembled WGS sequence"/>
</dbReference>
<reference evidence="4" key="1">
    <citation type="journal article" date="2017" name="Genome Biol.">
        <title>Comparative genomics reveals high biological diversity and specific adaptations in the industrially and medically important fungal genus Aspergillus.</title>
        <authorList>
            <person name="de Vries R.P."/>
            <person name="Riley R."/>
            <person name="Wiebenga A."/>
            <person name="Aguilar-Osorio G."/>
            <person name="Amillis S."/>
            <person name="Uchima C.A."/>
            <person name="Anderluh G."/>
            <person name="Asadollahi M."/>
            <person name="Askin M."/>
            <person name="Barry K."/>
            <person name="Battaglia E."/>
            <person name="Bayram O."/>
            <person name="Benocci T."/>
            <person name="Braus-Stromeyer S.A."/>
            <person name="Caldana C."/>
            <person name="Canovas D."/>
            <person name="Cerqueira G.C."/>
            <person name="Chen F."/>
            <person name="Chen W."/>
            <person name="Choi C."/>
            <person name="Clum A."/>
            <person name="Dos Santos R.A."/>
            <person name="Damasio A.R."/>
            <person name="Diallinas G."/>
            <person name="Emri T."/>
            <person name="Fekete E."/>
            <person name="Flipphi M."/>
            <person name="Freyberg S."/>
            <person name="Gallo A."/>
            <person name="Gournas C."/>
            <person name="Habgood R."/>
            <person name="Hainaut M."/>
            <person name="Harispe M.L."/>
            <person name="Henrissat B."/>
            <person name="Hilden K.S."/>
            <person name="Hope R."/>
            <person name="Hossain A."/>
            <person name="Karabika E."/>
            <person name="Karaffa L."/>
            <person name="Karanyi Z."/>
            <person name="Krasevec N."/>
            <person name="Kuo A."/>
            <person name="Kusch H."/>
            <person name="LaButti K."/>
            <person name="Lagendijk E.L."/>
            <person name="Lapidus A."/>
            <person name="Levasseur A."/>
            <person name="Lindquist E."/>
            <person name="Lipzen A."/>
            <person name="Logrieco A.F."/>
            <person name="MacCabe A."/>
            <person name="Maekelae M.R."/>
            <person name="Malavazi I."/>
            <person name="Melin P."/>
            <person name="Meyer V."/>
            <person name="Mielnichuk N."/>
            <person name="Miskei M."/>
            <person name="Molnar A.P."/>
            <person name="Mule G."/>
            <person name="Ngan C.Y."/>
            <person name="Orejas M."/>
            <person name="Orosz E."/>
            <person name="Ouedraogo J.P."/>
            <person name="Overkamp K.M."/>
            <person name="Park H.-S."/>
            <person name="Perrone G."/>
            <person name="Piumi F."/>
            <person name="Punt P.J."/>
            <person name="Ram A.F."/>
            <person name="Ramon A."/>
            <person name="Rauscher S."/>
            <person name="Record E."/>
            <person name="Riano-Pachon D.M."/>
            <person name="Robert V."/>
            <person name="Roehrig J."/>
            <person name="Ruller R."/>
            <person name="Salamov A."/>
            <person name="Salih N.S."/>
            <person name="Samson R.A."/>
            <person name="Sandor E."/>
            <person name="Sanguinetti M."/>
            <person name="Schuetze T."/>
            <person name="Sepcic K."/>
            <person name="Shelest E."/>
            <person name="Sherlock G."/>
            <person name="Sophianopoulou V."/>
            <person name="Squina F.M."/>
            <person name="Sun H."/>
            <person name="Susca A."/>
            <person name="Todd R.B."/>
            <person name="Tsang A."/>
            <person name="Unkles S.E."/>
            <person name="van de Wiele N."/>
            <person name="van Rossen-Uffink D."/>
            <person name="Oliveira J.V."/>
            <person name="Vesth T.C."/>
            <person name="Visser J."/>
            <person name="Yu J.-H."/>
            <person name="Zhou M."/>
            <person name="Andersen M.R."/>
            <person name="Archer D.B."/>
            <person name="Baker S.E."/>
            <person name="Benoit I."/>
            <person name="Brakhage A.A."/>
            <person name="Braus G.H."/>
            <person name="Fischer R."/>
            <person name="Frisvad J.C."/>
            <person name="Goldman G.H."/>
            <person name="Houbraken J."/>
            <person name="Oakley B."/>
            <person name="Pocsi I."/>
            <person name="Scazzocchio C."/>
            <person name="Seiboth B."/>
            <person name="vanKuyk P.A."/>
            <person name="Wortman J."/>
            <person name="Dyer P.S."/>
            <person name="Grigoriev I.V."/>
        </authorList>
    </citation>
    <scope>NUCLEOTIDE SEQUENCE [LARGE SCALE GENOMIC DNA]</scope>
    <source>
        <strain evidence="4">CBS 593.65</strain>
    </source>
</reference>
<sequence length="207" mass="22938">MPVHHIIDPRGEVTLIVRNPNPPFAEVTPADGSSGANDTNAEPSTEPSTGPSVSEPDTDGNQNEVRIQVSAKHLTFGSSVFNSMLDGNWKKSAESKAKGYLELVVRDWDVEALLMVLHIMHAQTSKVPRMVTLEEVAKVTVVADYYDVKEVELLCDVWLWLLESSFSQTPVSSRDTILWIWVAYATRCEDTFAKYTTIAMEQATAPI</sequence>
<dbReference type="InterPro" id="IPR000210">
    <property type="entry name" value="BTB/POZ_dom"/>
</dbReference>
<dbReference type="InterPro" id="IPR011333">
    <property type="entry name" value="SKP1/BTB/POZ_sf"/>
</dbReference>
<feature type="region of interest" description="Disordered" evidence="1">
    <location>
        <begin position="19"/>
        <end position="61"/>
    </location>
</feature>
<dbReference type="RefSeq" id="XP_040697315.1">
    <property type="nucleotide sequence ID" value="XM_040848643.1"/>
</dbReference>
<evidence type="ECO:0000259" key="2">
    <source>
        <dbReference type="Pfam" id="PF00651"/>
    </source>
</evidence>
<dbReference type="STRING" id="1036612.A0A1L9T269"/>
<dbReference type="Pfam" id="PF00651">
    <property type="entry name" value="BTB"/>
    <property type="match status" value="1"/>
</dbReference>
<name>A0A1L9T269_9EURO</name>
<dbReference type="EMBL" id="KV878597">
    <property type="protein sequence ID" value="OJJ53509.1"/>
    <property type="molecule type" value="Genomic_DNA"/>
</dbReference>
<feature type="compositionally biased region" description="Polar residues" evidence="1">
    <location>
        <begin position="34"/>
        <end position="52"/>
    </location>
</feature>